<keyword evidence="2" id="KW-1185">Reference proteome</keyword>
<dbReference type="EMBL" id="NIRI02000005">
    <property type="protein sequence ID" value="KAG5454954.1"/>
    <property type="molecule type" value="Genomic_DNA"/>
</dbReference>
<comment type="caution">
    <text evidence="1">The sequence shown here is derived from an EMBL/GenBank/DDBJ whole genome shotgun (WGS) entry which is preliminary data.</text>
</comment>
<accession>A0A419QH91</accession>
<evidence type="ECO:0000313" key="2">
    <source>
        <dbReference type="Proteomes" id="UP000286415"/>
    </source>
</evidence>
<organism evidence="1 2">
    <name type="scientific">Clonorchis sinensis</name>
    <name type="common">Chinese liver fluke</name>
    <dbReference type="NCBI Taxonomy" id="79923"/>
    <lineage>
        <taxon>Eukaryota</taxon>
        <taxon>Metazoa</taxon>
        <taxon>Spiralia</taxon>
        <taxon>Lophotrochozoa</taxon>
        <taxon>Platyhelminthes</taxon>
        <taxon>Trematoda</taxon>
        <taxon>Digenea</taxon>
        <taxon>Opisthorchiida</taxon>
        <taxon>Opisthorchiata</taxon>
        <taxon>Opisthorchiidae</taxon>
        <taxon>Clonorchis</taxon>
    </lineage>
</organism>
<protein>
    <submittedName>
        <fullName evidence="1">Uncharacterized protein</fullName>
    </submittedName>
</protein>
<reference evidence="1 2" key="2">
    <citation type="journal article" date="2021" name="Genomics">
        <title>High-quality reference genome for Clonorchis sinensis.</title>
        <authorList>
            <person name="Young N.D."/>
            <person name="Stroehlein A.J."/>
            <person name="Kinkar L."/>
            <person name="Wang T."/>
            <person name="Sohn W.M."/>
            <person name="Chang B.C.H."/>
            <person name="Kaur P."/>
            <person name="Weisz D."/>
            <person name="Dudchenko O."/>
            <person name="Aiden E.L."/>
            <person name="Korhonen P.K."/>
            <person name="Gasser R.B."/>
        </authorList>
    </citation>
    <scope>NUCLEOTIDE SEQUENCE [LARGE SCALE GENOMIC DNA]</scope>
    <source>
        <strain evidence="1">Cs-k2</strain>
    </source>
</reference>
<gene>
    <name evidence="1" type="ORF">CSKR_105890</name>
</gene>
<proteinExistence type="predicted"/>
<dbReference type="Proteomes" id="UP000286415">
    <property type="component" value="Unassembled WGS sequence"/>
</dbReference>
<reference evidence="1 2" key="1">
    <citation type="journal article" date="2018" name="Biotechnol. Adv.">
        <title>Improved genomic resources and new bioinformatic workflow for the carcinogenic parasite Clonorchis sinensis: Biotechnological implications.</title>
        <authorList>
            <person name="Wang D."/>
            <person name="Korhonen P.K."/>
            <person name="Gasser R.B."/>
            <person name="Young N.D."/>
        </authorList>
    </citation>
    <scope>NUCLEOTIDE SEQUENCE [LARGE SCALE GENOMIC DNA]</scope>
    <source>
        <strain evidence="1">Cs-k2</strain>
    </source>
</reference>
<dbReference type="AlphaFoldDB" id="A0A419QH91"/>
<sequence length="193" mass="22312">MVRVGRVQLRCFKQKDNRNAVLINTRFFCENDSKILTVRAFNKHYKFAESWRKPEVFFVGKNGGSYICLLFLLQCPNARKKTSRQETQQLCCKQPERQSRFHMRMHSTATAFSRQSTSVFVLYSISPLDPKGEVLVRSAIKLTWNPAESPVFDVSSQIQLGSRLTETQGLRLPDEAREGRNRSWVVEEFSATL</sequence>
<name>A0A419QH91_CLOSI</name>
<dbReference type="InParanoid" id="A0A419QH91"/>
<evidence type="ECO:0000313" key="1">
    <source>
        <dbReference type="EMBL" id="KAG5454954.1"/>
    </source>
</evidence>